<sequence>MSRTVIDLDDELLTEVARALGTSTKKETVNTALREVLDIRRRALALARLRSAAADGAFDLELFEDKGNYRR</sequence>
<keyword evidence="2" id="KW-1185">Reference proteome</keyword>
<evidence type="ECO:0000313" key="1">
    <source>
        <dbReference type="EMBL" id="MDF2257301.1"/>
    </source>
</evidence>
<evidence type="ECO:0000313" key="2">
    <source>
        <dbReference type="Proteomes" id="UP001220022"/>
    </source>
</evidence>
<dbReference type="RefSeq" id="WP_275815116.1">
    <property type="nucleotide sequence ID" value="NZ_BAAANM010000016.1"/>
</dbReference>
<proteinExistence type="predicted"/>
<protein>
    <submittedName>
        <fullName evidence="1">Type II toxin-antitoxin system VapB family antitoxin</fullName>
    </submittedName>
</protein>
<dbReference type="EMBL" id="JARHTQ010000009">
    <property type="protein sequence ID" value="MDF2257301.1"/>
    <property type="molecule type" value="Genomic_DNA"/>
</dbReference>
<reference evidence="1 2" key="1">
    <citation type="submission" date="2023-03" db="EMBL/GenBank/DDBJ databases">
        <title>Draft genome sequence of type strain Streptomyces ferralitis JCM 14344.</title>
        <authorList>
            <person name="Klaysubun C."/>
            <person name="Duangmal K."/>
        </authorList>
    </citation>
    <scope>NUCLEOTIDE SEQUENCE [LARGE SCALE GENOMIC DNA]</scope>
    <source>
        <strain evidence="1 2">JCM 14344</strain>
    </source>
</reference>
<dbReference type="Pfam" id="PF09957">
    <property type="entry name" value="VapB_antitoxin"/>
    <property type="match status" value="1"/>
</dbReference>
<comment type="caution">
    <text evidence="1">The sequence shown here is derived from an EMBL/GenBank/DDBJ whole genome shotgun (WGS) entry which is preliminary data.</text>
</comment>
<accession>A0ABT5Z0D8</accession>
<name>A0ABT5Z0D8_9ACTN</name>
<dbReference type="Proteomes" id="UP001220022">
    <property type="component" value="Unassembled WGS sequence"/>
</dbReference>
<organism evidence="1 2">
    <name type="scientific">Streptantibioticus ferralitis</name>
    <dbReference type="NCBI Taxonomy" id="236510"/>
    <lineage>
        <taxon>Bacteria</taxon>
        <taxon>Bacillati</taxon>
        <taxon>Actinomycetota</taxon>
        <taxon>Actinomycetes</taxon>
        <taxon>Kitasatosporales</taxon>
        <taxon>Streptomycetaceae</taxon>
        <taxon>Streptantibioticus</taxon>
    </lineage>
</organism>
<gene>
    <name evidence="1" type="ORF">P2L57_16650</name>
</gene>
<dbReference type="InterPro" id="IPR019239">
    <property type="entry name" value="VapB_antitoxin"/>
</dbReference>